<feature type="domain" description="SPX" evidence="1">
    <location>
        <begin position="1"/>
        <end position="261"/>
    </location>
</feature>
<dbReference type="AlphaFoldDB" id="A0A397U881"/>
<dbReference type="STRING" id="44941.A0A397U881"/>
<evidence type="ECO:0000313" key="2">
    <source>
        <dbReference type="EMBL" id="RIB04969.1"/>
    </source>
</evidence>
<name>A0A397U881_9GLOM</name>
<evidence type="ECO:0000259" key="1">
    <source>
        <dbReference type="PROSITE" id="PS51382"/>
    </source>
</evidence>
<sequence>MKTFEDSLERIPSDWKPFLIKYKTLKICIKKIVQELNVKGLLQIMADKNQRIEYSLECYKPECTFEDGPVHVRTCIKVCPSCYGQTSKECLYVKKYDSSSSSPLNLPKDDNMALTPLADYETHHMEKSLSQFSSVSRIELEADGEFFVTLLKELYQLNCLQEQNQDKFLTNLQEIQQMLIEVIKKLNHPLSKIAYENFVKFWLNVPRFNREVFSHQESFQILMLCYEVHKKQKDDDRERVAEEMEALTGLRIEERQSCVLL</sequence>
<keyword evidence="3" id="KW-1185">Reference proteome</keyword>
<protein>
    <recommendedName>
        <fullName evidence="1">SPX domain-containing protein</fullName>
    </recommendedName>
</protein>
<accession>A0A397U881</accession>
<dbReference type="PROSITE" id="PS51382">
    <property type="entry name" value="SPX"/>
    <property type="match status" value="1"/>
</dbReference>
<gene>
    <name evidence="2" type="ORF">C2G38_2148763</name>
</gene>
<evidence type="ECO:0000313" key="3">
    <source>
        <dbReference type="Proteomes" id="UP000266673"/>
    </source>
</evidence>
<proteinExistence type="predicted"/>
<dbReference type="EMBL" id="QKWP01002075">
    <property type="protein sequence ID" value="RIB04969.1"/>
    <property type="molecule type" value="Genomic_DNA"/>
</dbReference>
<dbReference type="Pfam" id="PF03105">
    <property type="entry name" value="SPX"/>
    <property type="match status" value="1"/>
</dbReference>
<organism evidence="2 3">
    <name type="scientific">Gigaspora rosea</name>
    <dbReference type="NCBI Taxonomy" id="44941"/>
    <lineage>
        <taxon>Eukaryota</taxon>
        <taxon>Fungi</taxon>
        <taxon>Fungi incertae sedis</taxon>
        <taxon>Mucoromycota</taxon>
        <taxon>Glomeromycotina</taxon>
        <taxon>Glomeromycetes</taxon>
        <taxon>Diversisporales</taxon>
        <taxon>Gigasporaceae</taxon>
        <taxon>Gigaspora</taxon>
    </lineage>
</organism>
<dbReference type="OrthoDB" id="5588846at2759"/>
<comment type="caution">
    <text evidence="2">The sequence shown here is derived from an EMBL/GenBank/DDBJ whole genome shotgun (WGS) entry which is preliminary data.</text>
</comment>
<dbReference type="InterPro" id="IPR004331">
    <property type="entry name" value="SPX_dom"/>
</dbReference>
<reference evidence="2 3" key="1">
    <citation type="submission" date="2018-06" db="EMBL/GenBank/DDBJ databases">
        <title>Comparative genomics reveals the genomic features of Rhizophagus irregularis, R. cerebriforme, R. diaphanum and Gigaspora rosea, and their symbiotic lifestyle signature.</title>
        <authorList>
            <person name="Morin E."/>
            <person name="San Clemente H."/>
            <person name="Chen E.C.H."/>
            <person name="De La Providencia I."/>
            <person name="Hainaut M."/>
            <person name="Kuo A."/>
            <person name="Kohler A."/>
            <person name="Murat C."/>
            <person name="Tang N."/>
            <person name="Roy S."/>
            <person name="Loubradou J."/>
            <person name="Henrissat B."/>
            <person name="Grigoriev I.V."/>
            <person name="Corradi N."/>
            <person name="Roux C."/>
            <person name="Martin F.M."/>
        </authorList>
    </citation>
    <scope>NUCLEOTIDE SEQUENCE [LARGE SCALE GENOMIC DNA]</scope>
    <source>
        <strain evidence="2 3">DAOM 194757</strain>
    </source>
</reference>
<dbReference type="Proteomes" id="UP000266673">
    <property type="component" value="Unassembled WGS sequence"/>
</dbReference>